<reference evidence="2 3" key="1">
    <citation type="submission" date="2019-11" db="EMBL/GenBank/DDBJ databases">
        <title>Whole genome sequence of Haloferax sp. MBLA0076.</title>
        <authorList>
            <person name="Seo M.-J."/>
            <person name="Cho E.-S."/>
        </authorList>
    </citation>
    <scope>NUCLEOTIDE SEQUENCE [LARGE SCALE GENOMIC DNA]</scope>
    <source>
        <strain evidence="2 3">MBLA0076</strain>
    </source>
</reference>
<keyword evidence="1" id="KW-0812">Transmembrane</keyword>
<gene>
    <name evidence="2" type="ORF">GJR96_08675</name>
</gene>
<feature type="transmembrane region" description="Helical" evidence="1">
    <location>
        <begin position="90"/>
        <end position="110"/>
    </location>
</feature>
<protein>
    <submittedName>
        <fullName evidence="2">HXXEE domain-containing protein</fullName>
    </submittedName>
</protein>
<evidence type="ECO:0000256" key="1">
    <source>
        <dbReference type="SAM" id="Phobius"/>
    </source>
</evidence>
<evidence type="ECO:0000313" key="2">
    <source>
        <dbReference type="EMBL" id="MRX22029.1"/>
    </source>
</evidence>
<dbReference type="Proteomes" id="UP000439022">
    <property type="component" value="Unassembled WGS sequence"/>
</dbReference>
<sequence>MSSVVATESLAWMWLLPVSWLVHDVEEILTIERWSRRSTRWVETNEISGLQRRLVDMLATTRRQFSIAVGIVGIVFVVATIAGVSDLTGVGILVYTAMLGGYFAHAFVHLGQSLVVRGYTPGVVTAVVVVIPASLALYRRLFSTGLVGLKTATVTGIVGVVLFVPVVVGAGRLAGRIAGEQ</sequence>
<dbReference type="RefSeq" id="WP_151162581.1">
    <property type="nucleotide sequence ID" value="NZ_WKJO01000001.1"/>
</dbReference>
<keyword evidence="3" id="KW-1185">Reference proteome</keyword>
<proteinExistence type="predicted"/>
<feature type="transmembrane region" description="Helical" evidence="1">
    <location>
        <begin position="154"/>
        <end position="175"/>
    </location>
</feature>
<keyword evidence="1" id="KW-1133">Transmembrane helix</keyword>
<feature type="transmembrane region" description="Helical" evidence="1">
    <location>
        <begin position="65"/>
        <end position="84"/>
    </location>
</feature>
<comment type="caution">
    <text evidence="2">The sequence shown here is derived from an EMBL/GenBank/DDBJ whole genome shotgun (WGS) entry which is preliminary data.</text>
</comment>
<organism evidence="2 3">
    <name type="scientific">Haloferax litoreum</name>
    <dbReference type="NCBI Taxonomy" id="2666140"/>
    <lineage>
        <taxon>Archaea</taxon>
        <taxon>Methanobacteriati</taxon>
        <taxon>Methanobacteriota</taxon>
        <taxon>Stenosarchaea group</taxon>
        <taxon>Halobacteria</taxon>
        <taxon>Halobacteriales</taxon>
        <taxon>Haloferacaceae</taxon>
        <taxon>Haloferax</taxon>
    </lineage>
</organism>
<keyword evidence="1" id="KW-0472">Membrane</keyword>
<name>A0A6A8GGN5_9EURY</name>
<evidence type="ECO:0000313" key="3">
    <source>
        <dbReference type="Proteomes" id="UP000439022"/>
    </source>
</evidence>
<feature type="transmembrane region" description="Helical" evidence="1">
    <location>
        <begin position="122"/>
        <end position="142"/>
    </location>
</feature>
<accession>A0A6A8GGN5</accession>
<dbReference type="InterPro" id="IPR025671">
    <property type="entry name" value="HXXEE"/>
</dbReference>
<dbReference type="AlphaFoldDB" id="A0A6A8GGN5"/>
<dbReference type="Pfam" id="PF13787">
    <property type="entry name" value="HXXEE"/>
    <property type="match status" value="1"/>
</dbReference>
<dbReference type="EMBL" id="WKJO01000001">
    <property type="protein sequence ID" value="MRX22029.1"/>
    <property type="molecule type" value="Genomic_DNA"/>
</dbReference>